<dbReference type="EMBL" id="SEOL01000006">
    <property type="protein sequence ID" value="MBL0849168.1"/>
    <property type="molecule type" value="Genomic_DNA"/>
</dbReference>
<dbReference type="InterPro" id="IPR036866">
    <property type="entry name" value="RibonucZ/Hydroxyglut_hydro"/>
</dbReference>
<dbReference type="SUPFAM" id="SSF56281">
    <property type="entry name" value="Metallo-hydrolase/oxidoreductase"/>
    <property type="match status" value="1"/>
</dbReference>
<comment type="caution">
    <text evidence="2">The sequence shown here is derived from an EMBL/GenBank/DDBJ whole genome shotgun (WGS) entry which is preliminary data.</text>
</comment>
<dbReference type="Pfam" id="PF12706">
    <property type="entry name" value="Lactamase_B_2"/>
    <property type="match status" value="1"/>
</dbReference>
<accession>A0A937ACV2</accession>
<dbReference type="PANTHER" id="PTHR42663">
    <property type="entry name" value="HYDROLASE C777.06C-RELATED-RELATED"/>
    <property type="match status" value="1"/>
</dbReference>
<name>A0A937ACV2_9HYPH</name>
<dbReference type="CDD" id="cd16279">
    <property type="entry name" value="metallo-hydrolase-like_MBL-fold"/>
    <property type="match status" value="1"/>
</dbReference>
<evidence type="ECO:0000259" key="1">
    <source>
        <dbReference type="SMART" id="SM00849"/>
    </source>
</evidence>
<dbReference type="InterPro" id="IPR001279">
    <property type="entry name" value="Metallo-B-lactamas"/>
</dbReference>
<evidence type="ECO:0000313" key="2">
    <source>
        <dbReference type="EMBL" id="MBL0849168.1"/>
    </source>
</evidence>
<dbReference type="PANTHER" id="PTHR42663:SF6">
    <property type="entry name" value="HYDROLASE C777.06C-RELATED"/>
    <property type="match status" value="1"/>
</dbReference>
<feature type="domain" description="Metallo-beta-lactamase" evidence="1">
    <location>
        <begin position="38"/>
        <end position="240"/>
    </location>
</feature>
<dbReference type="Proteomes" id="UP000736856">
    <property type="component" value="Unassembled WGS sequence"/>
</dbReference>
<dbReference type="Gene3D" id="3.60.15.10">
    <property type="entry name" value="Ribonuclease Z/Hydroxyacylglutathione hydrolase-like"/>
    <property type="match status" value="1"/>
</dbReference>
<gene>
    <name evidence="2" type="ORF">EU981_03715</name>
</gene>
<evidence type="ECO:0000313" key="3">
    <source>
        <dbReference type="Proteomes" id="UP000736856"/>
    </source>
</evidence>
<reference evidence="2" key="1">
    <citation type="submission" date="2019-02" db="EMBL/GenBank/DDBJ databases">
        <title>A novel Candidatus Liberibacter species associated with the New Zealand native fuchsia psyllid, Ctenarytaina fuchsiae.</title>
        <authorList>
            <person name="Thompson S.M."/>
            <person name="Jorgensen N."/>
            <person name="David C."/>
            <person name="Bulman S.R."/>
            <person name="Smith G.R."/>
        </authorList>
    </citation>
    <scope>NUCLEOTIDE SEQUENCE</scope>
    <source>
        <strain evidence="2">Oxford</strain>
    </source>
</reference>
<dbReference type="AlphaFoldDB" id="A0A937ACV2"/>
<proteinExistence type="predicted"/>
<dbReference type="SMART" id="SM00849">
    <property type="entry name" value="Lactamase_B"/>
    <property type="match status" value="1"/>
</dbReference>
<protein>
    <submittedName>
        <fullName evidence="2">MBL fold metallo-hydrolase</fullName>
    </submittedName>
</protein>
<sequence>MTNVYHFTILGCSSSSSVPRITGNWGNCDPNNPKNRRTRASLKVSRISEQGELTTVIIDTGPDFYIQMLREKVESIDAVFYTHEHADHIHGIDELRGYFLKQKKPINIYAAPSCMKRLVESFRYCFHAPEGSSYPPIVQPFIIEEHTDAKICIEGNGGVIEAIPLLQQHGKISSLGFRFGNVAYCTDVNVFPEKSLEKLHNLDYLIIDALRNAPHSSHFSLPEALKKIALLKPKHAILTHMNTDLDYNTVLKTVPSHVVPAFDGMQFQSPVV</sequence>
<organism evidence="2 3">
    <name type="scientific">Candidatus Liberibacter ctenarytainae</name>
    <dbReference type="NCBI Taxonomy" id="2020335"/>
    <lineage>
        <taxon>Bacteria</taxon>
        <taxon>Pseudomonadati</taxon>
        <taxon>Pseudomonadota</taxon>
        <taxon>Alphaproteobacteria</taxon>
        <taxon>Hyphomicrobiales</taxon>
        <taxon>Rhizobiaceae</taxon>
        <taxon>Liberibacter</taxon>
    </lineage>
</organism>